<dbReference type="AlphaFoldDB" id="A0A8J2V1G3"/>
<evidence type="ECO:0000259" key="1">
    <source>
        <dbReference type="PROSITE" id="PS50987"/>
    </source>
</evidence>
<dbReference type="InterPro" id="IPR036388">
    <property type="entry name" value="WH-like_DNA-bd_sf"/>
</dbReference>
<dbReference type="PRINTS" id="PR00778">
    <property type="entry name" value="HTHARSR"/>
</dbReference>
<feature type="domain" description="HTH arsR-type" evidence="1">
    <location>
        <begin position="2"/>
        <end position="98"/>
    </location>
</feature>
<gene>
    <name evidence="2" type="ORF">GCM10011342_14590</name>
</gene>
<dbReference type="PANTHER" id="PTHR38600">
    <property type="entry name" value="TRANSCRIPTIONAL REGULATORY PROTEIN"/>
    <property type="match status" value="1"/>
</dbReference>
<dbReference type="PROSITE" id="PS50987">
    <property type="entry name" value="HTH_ARSR_2"/>
    <property type="match status" value="1"/>
</dbReference>
<sequence>MTYQASHDLTQGVFRALADPTRRAILQQLRDGPRGVNALAQGFEMSRPAVAKHLKILEEGRLITVEQRGRERLNHLQPEMLAVAQRWLGFFDAFWDDKLANLKLEVERDDD</sequence>
<keyword evidence="3" id="KW-1185">Reference proteome</keyword>
<dbReference type="EMBL" id="BMGH01000001">
    <property type="protein sequence ID" value="GGD06855.1"/>
    <property type="molecule type" value="Genomic_DNA"/>
</dbReference>
<comment type="caution">
    <text evidence="2">The sequence shown here is derived from an EMBL/GenBank/DDBJ whole genome shotgun (WGS) entry which is preliminary data.</text>
</comment>
<reference evidence="2" key="1">
    <citation type="journal article" date="2014" name="Int. J. Syst. Evol. Microbiol.">
        <title>Complete genome sequence of Corynebacterium casei LMG S-19264T (=DSM 44701T), isolated from a smear-ripened cheese.</title>
        <authorList>
            <consortium name="US DOE Joint Genome Institute (JGI-PGF)"/>
            <person name="Walter F."/>
            <person name="Albersmeier A."/>
            <person name="Kalinowski J."/>
            <person name="Ruckert C."/>
        </authorList>
    </citation>
    <scope>NUCLEOTIDE SEQUENCE</scope>
    <source>
        <strain evidence="2">CGMCC 1.12921</strain>
    </source>
</reference>
<evidence type="ECO:0000313" key="3">
    <source>
        <dbReference type="Proteomes" id="UP000613582"/>
    </source>
</evidence>
<reference evidence="2" key="2">
    <citation type="submission" date="2020-09" db="EMBL/GenBank/DDBJ databases">
        <authorList>
            <person name="Sun Q."/>
            <person name="Zhou Y."/>
        </authorList>
    </citation>
    <scope>NUCLEOTIDE SEQUENCE</scope>
    <source>
        <strain evidence="2">CGMCC 1.12921</strain>
    </source>
</reference>
<dbReference type="InterPro" id="IPR011991">
    <property type="entry name" value="ArsR-like_HTH"/>
</dbReference>
<dbReference type="PANTHER" id="PTHR38600:SF2">
    <property type="entry name" value="SLL0088 PROTEIN"/>
    <property type="match status" value="1"/>
</dbReference>
<dbReference type="CDD" id="cd00090">
    <property type="entry name" value="HTH_ARSR"/>
    <property type="match status" value="1"/>
</dbReference>
<dbReference type="SMART" id="SM00418">
    <property type="entry name" value="HTH_ARSR"/>
    <property type="match status" value="1"/>
</dbReference>
<dbReference type="InterPro" id="IPR036390">
    <property type="entry name" value="WH_DNA-bd_sf"/>
</dbReference>
<evidence type="ECO:0000313" key="2">
    <source>
        <dbReference type="EMBL" id="GGD06855.1"/>
    </source>
</evidence>
<dbReference type="InterPro" id="IPR001845">
    <property type="entry name" value="HTH_ArsR_DNA-bd_dom"/>
</dbReference>
<dbReference type="NCBIfam" id="NF033788">
    <property type="entry name" value="HTH_metalloreg"/>
    <property type="match status" value="1"/>
</dbReference>
<dbReference type="Pfam" id="PF12840">
    <property type="entry name" value="HTH_20"/>
    <property type="match status" value="1"/>
</dbReference>
<proteinExistence type="predicted"/>
<accession>A0A8J2V1G3</accession>
<dbReference type="Gene3D" id="1.10.10.10">
    <property type="entry name" value="Winged helix-like DNA-binding domain superfamily/Winged helix DNA-binding domain"/>
    <property type="match status" value="1"/>
</dbReference>
<protein>
    <submittedName>
        <fullName evidence="2">Transcriptional regulator</fullName>
    </submittedName>
</protein>
<dbReference type="GO" id="GO:0003700">
    <property type="term" value="F:DNA-binding transcription factor activity"/>
    <property type="evidence" value="ECO:0007669"/>
    <property type="project" value="InterPro"/>
</dbReference>
<name>A0A8J2V1G3_9PROT</name>
<dbReference type="Proteomes" id="UP000613582">
    <property type="component" value="Unassembled WGS sequence"/>
</dbReference>
<dbReference type="SUPFAM" id="SSF46785">
    <property type="entry name" value="Winged helix' DNA-binding domain"/>
    <property type="match status" value="1"/>
</dbReference>
<organism evidence="2 3">
    <name type="scientific">Aquisalinus flavus</name>
    <dbReference type="NCBI Taxonomy" id="1526572"/>
    <lineage>
        <taxon>Bacteria</taxon>
        <taxon>Pseudomonadati</taxon>
        <taxon>Pseudomonadota</taxon>
        <taxon>Alphaproteobacteria</taxon>
        <taxon>Parvularculales</taxon>
        <taxon>Parvularculaceae</taxon>
        <taxon>Aquisalinus</taxon>
    </lineage>
</organism>